<feature type="transmembrane region" description="Helical" evidence="1">
    <location>
        <begin position="155"/>
        <end position="179"/>
    </location>
</feature>
<evidence type="ECO:0000313" key="4">
    <source>
        <dbReference type="Proteomes" id="UP000307768"/>
    </source>
</evidence>
<dbReference type="Proteomes" id="UP000307768">
    <property type="component" value="Unassembled WGS sequence"/>
</dbReference>
<evidence type="ECO:0000313" key="3">
    <source>
        <dbReference type="EMBL" id="KAA1420402.1"/>
    </source>
</evidence>
<reference evidence="3 4" key="1">
    <citation type="submission" date="2019-09" db="EMBL/GenBank/DDBJ databases">
        <title>Mumia zhuanghuii sp. nov. isolated from the intestinal contents of plateau pika (Ochotona curzoniae) in the Qinghai-Tibet plateau of China.</title>
        <authorList>
            <person name="Tian Z."/>
        </authorList>
    </citation>
    <scope>NUCLEOTIDE SEQUENCE [LARGE SCALE GENOMIC DNA]</scope>
    <source>
        <strain evidence="4">350</strain>
    </source>
</reference>
<accession>A0A5Q6RQT7</accession>
<dbReference type="OrthoDB" id="3388334at2"/>
<keyword evidence="1" id="KW-0472">Membrane</keyword>
<gene>
    <name evidence="3" type="ORF">FE697_015660</name>
</gene>
<feature type="chain" id="PRO_5039145929" evidence="2">
    <location>
        <begin position="22"/>
        <end position="182"/>
    </location>
</feature>
<sequence>MTTYVLVIAAACLALVGSAFARSDIAQRIVGAILAVALAFCVVATIFEDPVTGMQHDVLVLFALVLAVAGGGIVTSAAFETIDSSRTEDTYGRTVTAAAAVLRGGAWVGALERLAVFGALAARWPEGVAIVLAVKGLGRYPELKIQGSSGAAERFIIGTMISVIWAVACVYVVFAPYIVPAR</sequence>
<evidence type="ECO:0000256" key="2">
    <source>
        <dbReference type="SAM" id="SignalP"/>
    </source>
</evidence>
<evidence type="ECO:0000256" key="1">
    <source>
        <dbReference type="SAM" id="Phobius"/>
    </source>
</evidence>
<dbReference type="RefSeq" id="WP_149770571.1">
    <property type="nucleotide sequence ID" value="NZ_VDFQ02000005.1"/>
</dbReference>
<feature type="transmembrane region" description="Helical" evidence="1">
    <location>
        <begin position="31"/>
        <end position="47"/>
    </location>
</feature>
<keyword evidence="1" id="KW-0812">Transmembrane</keyword>
<dbReference type="EMBL" id="VDFQ02000005">
    <property type="protein sequence ID" value="KAA1420402.1"/>
    <property type="molecule type" value="Genomic_DNA"/>
</dbReference>
<feature type="signal peptide" evidence="2">
    <location>
        <begin position="1"/>
        <end position="21"/>
    </location>
</feature>
<keyword evidence="2" id="KW-0732">Signal</keyword>
<feature type="transmembrane region" description="Helical" evidence="1">
    <location>
        <begin position="59"/>
        <end position="79"/>
    </location>
</feature>
<dbReference type="AlphaFoldDB" id="A0A5Q6RQT7"/>
<comment type="caution">
    <text evidence="3">The sequence shown here is derived from an EMBL/GenBank/DDBJ whole genome shotgun (WGS) entry which is preliminary data.</text>
</comment>
<protein>
    <submittedName>
        <fullName evidence="3">Uncharacterized protein</fullName>
    </submittedName>
</protein>
<name>A0A5Q6RQT7_9ACTN</name>
<proteinExistence type="predicted"/>
<keyword evidence="1" id="KW-1133">Transmembrane helix</keyword>
<organism evidence="3 4">
    <name type="scientific">Mumia zhuanghuii</name>
    <dbReference type="NCBI Taxonomy" id="2585211"/>
    <lineage>
        <taxon>Bacteria</taxon>
        <taxon>Bacillati</taxon>
        <taxon>Actinomycetota</taxon>
        <taxon>Actinomycetes</taxon>
        <taxon>Propionibacteriales</taxon>
        <taxon>Nocardioidaceae</taxon>
        <taxon>Mumia</taxon>
    </lineage>
</organism>